<keyword evidence="2" id="KW-1185">Reference proteome</keyword>
<comment type="caution">
    <text evidence="1">The sequence shown here is derived from an EMBL/GenBank/DDBJ whole genome shotgun (WGS) entry which is preliminary data.</text>
</comment>
<protein>
    <submittedName>
        <fullName evidence="1">Uncharacterized protein</fullName>
    </submittedName>
</protein>
<dbReference type="EMBL" id="CM043020">
    <property type="protein sequence ID" value="KAI4459376.1"/>
    <property type="molecule type" value="Genomic_DNA"/>
</dbReference>
<proteinExistence type="predicted"/>
<sequence length="232" mass="26749">MLFYSIPRIAHRQFIIFGDSIKQKITNMQEEETKINVKIDLLRQECEEKDLDQELDNVSKCLDNLKEVLVNENEVDYNNQIENKQLEKECETSISNIEINNNTNLNTLHPSNSYQNEREVVTQQEKEDIQEPRTSAKQSLEKQAEKMLVLSSVKYPAAANIGNSVVVKIPDVDRAKSDARNAIAVIMSLEEEGMYRPGTEHGILDQPYARNQFTICKEIFISINEVPEVFYH</sequence>
<gene>
    <name evidence="1" type="ORF">MML48_6g00002560</name>
</gene>
<organism evidence="1 2">
    <name type="scientific">Holotrichia oblita</name>
    <name type="common">Chafer beetle</name>
    <dbReference type="NCBI Taxonomy" id="644536"/>
    <lineage>
        <taxon>Eukaryota</taxon>
        <taxon>Metazoa</taxon>
        <taxon>Ecdysozoa</taxon>
        <taxon>Arthropoda</taxon>
        <taxon>Hexapoda</taxon>
        <taxon>Insecta</taxon>
        <taxon>Pterygota</taxon>
        <taxon>Neoptera</taxon>
        <taxon>Endopterygota</taxon>
        <taxon>Coleoptera</taxon>
        <taxon>Polyphaga</taxon>
        <taxon>Scarabaeiformia</taxon>
        <taxon>Scarabaeidae</taxon>
        <taxon>Melolonthinae</taxon>
        <taxon>Holotrichia</taxon>
    </lineage>
</organism>
<evidence type="ECO:0000313" key="2">
    <source>
        <dbReference type="Proteomes" id="UP001056778"/>
    </source>
</evidence>
<accession>A0ACB9SXR4</accession>
<reference evidence="1" key="1">
    <citation type="submission" date="2022-04" db="EMBL/GenBank/DDBJ databases">
        <title>Chromosome-scale genome assembly of Holotrichia oblita Faldermann.</title>
        <authorList>
            <person name="Rongchong L."/>
        </authorList>
    </citation>
    <scope>NUCLEOTIDE SEQUENCE</scope>
    <source>
        <strain evidence="1">81SQS9</strain>
    </source>
</reference>
<evidence type="ECO:0000313" key="1">
    <source>
        <dbReference type="EMBL" id="KAI4459376.1"/>
    </source>
</evidence>
<name>A0ACB9SXR4_HOLOL</name>
<dbReference type="Proteomes" id="UP001056778">
    <property type="component" value="Chromosome 6"/>
</dbReference>